<sequence length="121" mass="14194">MKKINRFLMIYMVVITVLCICMCYLAFSANEKKDNLKEVRSQITTTAEKKQTKAVKKVKATYSLKILDGSLVVINNKTKEVFEYTDMKKENLPADIKNMLKENFIFENREEVYHFLESYSS</sequence>
<reference evidence="2 3" key="1">
    <citation type="submission" date="2015-09" db="EMBL/GenBank/DDBJ databases">
        <authorList>
            <consortium name="Pathogen Informatics"/>
        </authorList>
    </citation>
    <scope>NUCLEOTIDE SEQUENCE [LARGE SCALE GENOMIC DNA]</scope>
    <source>
        <strain evidence="2 3">2789STDY5608868</strain>
    </source>
</reference>
<name>A0A173U770_ANAHA</name>
<feature type="transmembrane region" description="Helical" evidence="1">
    <location>
        <begin position="7"/>
        <end position="27"/>
    </location>
</feature>
<dbReference type="RefSeq" id="WP_055259442.1">
    <property type="nucleotide sequence ID" value="NZ_CYXT01000022.1"/>
</dbReference>
<dbReference type="AlphaFoldDB" id="A0A173U770"/>
<evidence type="ECO:0008006" key="4">
    <source>
        <dbReference type="Google" id="ProtNLM"/>
    </source>
</evidence>
<evidence type="ECO:0000313" key="2">
    <source>
        <dbReference type="EMBL" id="CUN09975.1"/>
    </source>
</evidence>
<gene>
    <name evidence="2" type="ORF">ERS852425_02618</name>
</gene>
<keyword evidence="1" id="KW-0812">Transmembrane</keyword>
<keyword evidence="1" id="KW-1133">Transmembrane helix</keyword>
<evidence type="ECO:0000256" key="1">
    <source>
        <dbReference type="SAM" id="Phobius"/>
    </source>
</evidence>
<protein>
    <recommendedName>
        <fullName evidence="4">Bypass of forespore C C-terminal domain-containing protein</fullName>
    </recommendedName>
</protein>
<keyword evidence="1" id="KW-0472">Membrane</keyword>
<organism evidence="2 3">
    <name type="scientific">Anaerostipes hadrus</name>
    <dbReference type="NCBI Taxonomy" id="649756"/>
    <lineage>
        <taxon>Bacteria</taxon>
        <taxon>Bacillati</taxon>
        <taxon>Bacillota</taxon>
        <taxon>Clostridia</taxon>
        <taxon>Lachnospirales</taxon>
        <taxon>Lachnospiraceae</taxon>
        <taxon>Anaerostipes</taxon>
    </lineage>
</organism>
<accession>A0A173U770</accession>
<dbReference type="Proteomes" id="UP000095598">
    <property type="component" value="Unassembled WGS sequence"/>
</dbReference>
<evidence type="ECO:0000313" key="3">
    <source>
        <dbReference type="Proteomes" id="UP000095598"/>
    </source>
</evidence>
<dbReference type="EMBL" id="CYXT01000022">
    <property type="protein sequence ID" value="CUN09975.1"/>
    <property type="molecule type" value="Genomic_DNA"/>
</dbReference>
<proteinExistence type="predicted"/>